<sequence length="110" mass="12101">MRDNIKGGALTETTFLIMLAVYKPNYGYGIMQFIEKETGGRVVLGAGTLYGAINALVKKKWITPFGSEADGKKKEYVITDAGKQKVAEELKRMGEVLKLASTIIKEDRGK</sequence>
<dbReference type="InterPro" id="IPR036388">
    <property type="entry name" value="WH-like_DNA-bd_sf"/>
</dbReference>
<dbReference type="Gene3D" id="1.10.10.10">
    <property type="entry name" value="Winged helix-like DNA-binding domain superfamily/Winged helix DNA-binding domain"/>
    <property type="match status" value="1"/>
</dbReference>
<organism evidence="2 3">
    <name type="scientific">Calorimonas adulescens</name>
    <dbReference type="NCBI Taxonomy" id="2606906"/>
    <lineage>
        <taxon>Bacteria</taxon>
        <taxon>Bacillati</taxon>
        <taxon>Bacillota</taxon>
        <taxon>Clostridia</taxon>
        <taxon>Thermoanaerobacterales</taxon>
        <taxon>Thermoanaerobacteraceae</taxon>
        <taxon>Calorimonas</taxon>
    </lineage>
</organism>
<dbReference type="InterPro" id="IPR005149">
    <property type="entry name" value="Tscrpt_reg_PadR_N"/>
</dbReference>
<name>A0A5D8QBD2_9THEO</name>
<proteinExistence type="predicted"/>
<dbReference type="SUPFAM" id="SSF46785">
    <property type="entry name" value="Winged helix' DNA-binding domain"/>
    <property type="match status" value="1"/>
</dbReference>
<dbReference type="InterPro" id="IPR052509">
    <property type="entry name" value="Metal_resp_DNA-bind_regulator"/>
</dbReference>
<accession>A0A5D8QBD2</accession>
<dbReference type="RefSeq" id="WP_149545436.1">
    <property type="nucleotide sequence ID" value="NZ_VTPS01000010.1"/>
</dbReference>
<dbReference type="Pfam" id="PF03551">
    <property type="entry name" value="PadR"/>
    <property type="match status" value="1"/>
</dbReference>
<evidence type="ECO:0000313" key="3">
    <source>
        <dbReference type="Proteomes" id="UP000322976"/>
    </source>
</evidence>
<dbReference type="AlphaFoldDB" id="A0A5D8QBD2"/>
<keyword evidence="3" id="KW-1185">Reference proteome</keyword>
<reference evidence="2 3" key="1">
    <citation type="submission" date="2019-08" db="EMBL/GenBank/DDBJ databases">
        <title>Calorimonas adulescens gen. nov., sp. nov., an anaerobic thermophilic bacterium from Sakhalin hot spring.</title>
        <authorList>
            <person name="Khomyakova M.A."/>
            <person name="Merkel A.Y."/>
            <person name="Novikov A."/>
            <person name="Bonch-Osmolovskaya E.A."/>
            <person name="Slobodkin A.I."/>
        </authorList>
    </citation>
    <scope>NUCLEOTIDE SEQUENCE [LARGE SCALE GENOMIC DNA]</scope>
    <source>
        <strain evidence="2 3">A05MB</strain>
    </source>
</reference>
<dbReference type="InterPro" id="IPR036390">
    <property type="entry name" value="WH_DNA-bd_sf"/>
</dbReference>
<comment type="caution">
    <text evidence="2">The sequence shown here is derived from an EMBL/GenBank/DDBJ whole genome shotgun (WGS) entry which is preliminary data.</text>
</comment>
<evidence type="ECO:0000313" key="2">
    <source>
        <dbReference type="EMBL" id="TZE81910.1"/>
    </source>
</evidence>
<dbReference type="PANTHER" id="PTHR33169">
    <property type="entry name" value="PADR-FAMILY TRANSCRIPTIONAL REGULATOR"/>
    <property type="match status" value="1"/>
</dbReference>
<protein>
    <submittedName>
        <fullName evidence="2">PadR family transcriptional regulator</fullName>
    </submittedName>
</protein>
<evidence type="ECO:0000259" key="1">
    <source>
        <dbReference type="Pfam" id="PF03551"/>
    </source>
</evidence>
<dbReference type="PANTHER" id="PTHR33169:SF13">
    <property type="entry name" value="PADR-FAMILY TRANSCRIPTIONAL REGULATOR"/>
    <property type="match status" value="1"/>
</dbReference>
<dbReference type="EMBL" id="VTPS01000010">
    <property type="protein sequence ID" value="TZE81910.1"/>
    <property type="molecule type" value="Genomic_DNA"/>
</dbReference>
<dbReference type="Proteomes" id="UP000322976">
    <property type="component" value="Unassembled WGS sequence"/>
</dbReference>
<feature type="domain" description="Transcription regulator PadR N-terminal" evidence="1">
    <location>
        <begin position="19"/>
        <end position="87"/>
    </location>
</feature>
<gene>
    <name evidence="2" type="ORF">FWJ32_07860</name>
</gene>